<accession>A0ABN0TK58</accession>
<dbReference type="InterPro" id="IPR002397">
    <property type="entry name" value="Cyt_P450_B"/>
</dbReference>
<sequence length="411" mass="44855">MTFTEHASAPPPTADDLPSFPQRRQCPYRPPAGYADLRATSPTRVQLYDGNTAWLVTRYDQARSVLTSSAFSSDITKPGFPIFAVALAAARQAAAHVKPLVVLDPPDHTVLRKMVVGEFTVRRMNGLRPQIQETADRLVDAMLAMEPPVNLAEVFSFPMAGNVICHLLGIPYAELEQFMVGHRVDTDLQNMDEVLRNQIALRSMVLSMIEEKEANPGDDVLSRIIAKHVATGALSTSELATLAVIIMGAGYGPTSSMLSLGVALLLDHPDQLAALRDDPTVYPDAVEEVLRYVSVSDLSALRVATADVMVGDQLVRAGEGVIAPNGAANFDPDVFENPDDLDVRRQARQQLAFGHGIHQCLGGNLTRVELEIAYETLFTRIPTLRLAVPLDRIVSREDSALPEVYDVPVTW</sequence>
<keyword evidence="2" id="KW-0560">Oxidoreductase</keyword>
<dbReference type="Gene3D" id="1.10.630.10">
    <property type="entry name" value="Cytochrome P450"/>
    <property type="match status" value="1"/>
</dbReference>
<dbReference type="RefSeq" id="WP_344647166.1">
    <property type="nucleotide sequence ID" value="NZ_BAAAGX010000003.1"/>
</dbReference>
<keyword evidence="5" id="KW-1185">Reference proteome</keyword>
<evidence type="ECO:0000313" key="4">
    <source>
        <dbReference type="EMBL" id="GAA0223719.1"/>
    </source>
</evidence>
<dbReference type="InterPro" id="IPR001128">
    <property type="entry name" value="Cyt_P450"/>
</dbReference>
<dbReference type="EMBL" id="BAAAGX010000003">
    <property type="protein sequence ID" value="GAA0223719.1"/>
    <property type="molecule type" value="Genomic_DNA"/>
</dbReference>
<dbReference type="Proteomes" id="UP001500967">
    <property type="component" value="Unassembled WGS sequence"/>
</dbReference>
<dbReference type="Pfam" id="PF00067">
    <property type="entry name" value="p450"/>
    <property type="match status" value="1"/>
</dbReference>
<feature type="region of interest" description="Disordered" evidence="3">
    <location>
        <begin position="1"/>
        <end position="25"/>
    </location>
</feature>
<evidence type="ECO:0000256" key="2">
    <source>
        <dbReference type="RuleBase" id="RU000461"/>
    </source>
</evidence>
<organism evidence="4 5">
    <name type="scientific">Cryptosporangium japonicum</name>
    <dbReference type="NCBI Taxonomy" id="80872"/>
    <lineage>
        <taxon>Bacteria</taxon>
        <taxon>Bacillati</taxon>
        <taxon>Actinomycetota</taxon>
        <taxon>Actinomycetes</taxon>
        <taxon>Cryptosporangiales</taxon>
        <taxon>Cryptosporangiaceae</taxon>
        <taxon>Cryptosporangium</taxon>
    </lineage>
</organism>
<dbReference type="PROSITE" id="PS00086">
    <property type="entry name" value="CYTOCHROME_P450"/>
    <property type="match status" value="1"/>
</dbReference>
<evidence type="ECO:0000256" key="1">
    <source>
        <dbReference type="ARBA" id="ARBA00010617"/>
    </source>
</evidence>
<dbReference type="InterPro" id="IPR036396">
    <property type="entry name" value="Cyt_P450_sf"/>
</dbReference>
<keyword evidence="2" id="KW-0349">Heme</keyword>
<dbReference type="CDD" id="cd11030">
    <property type="entry name" value="CYP105-like"/>
    <property type="match status" value="1"/>
</dbReference>
<evidence type="ECO:0000256" key="3">
    <source>
        <dbReference type="SAM" id="MobiDB-lite"/>
    </source>
</evidence>
<comment type="caution">
    <text evidence="4">The sequence shown here is derived from an EMBL/GenBank/DDBJ whole genome shotgun (WGS) entry which is preliminary data.</text>
</comment>
<reference evidence="4 5" key="1">
    <citation type="journal article" date="2019" name="Int. J. Syst. Evol. Microbiol.">
        <title>The Global Catalogue of Microorganisms (GCM) 10K type strain sequencing project: providing services to taxonomists for standard genome sequencing and annotation.</title>
        <authorList>
            <consortium name="The Broad Institute Genomics Platform"/>
            <consortium name="The Broad Institute Genome Sequencing Center for Infectious Disease"/>
            <person name="Wu L."/>
            <person name="Ma J."/>
        </authorList>
    </citation>
    <scope>NUCLEOTIDE SEQUENCE [LARGE SCALE GENOMIC DNA]</scope>
    <source>
        <strain evidence="4 5">JCM 10425</strain>
    </source>
</reference>
<keyword evidence="2" id="KW-0479">Metal-binding</keyword>
<dbReference type="PRINTS" id="PR00359">
    <property type="entry name" value="BP450"/>
</dbReference>
<comment type="similarity">
    <text evidence="1 2">Belongs to the cytochrome P450 family.</text>
</comment>
<protein>
    <submittedName>
        <fullName evidence="4">Cytochrome P450</fullName>
    </submittedName>
</protein>
<name>A0ABN0TK58_9ACTN</name>
<dbReference type="PANTHER" id="PTHR46696:SF1">
    <property type="entry name" value="CYTOCHROME P450 YJIB-RELATED"/>
    <property type="match status" value="1"/>
</dbReference>
<dbReference type="InterPro" id="IPR017972">
    <property type="entry name" value="Cyt_P450_CS"/>
</dbReference>
<keyword evidence="2" id="KW-0408">Iron</keyword>
<dbReference type="PRINTS" id="PR00385">
    <property type="entry name" value="P450"/>
</dbReference>
<gene>
    <name evidence="4" type="ORF">GCM10009539_06150</name>
</gene>
<evidence type="ECO:0000313" key="5">
    <source>
        <dbReference type="Proteomes" id="UP001500967"/>
    </source>
</evidence>
<keyword evidence="2" id="KW-0503">Monooxygenase</keyword>
<proteinExistence type="inferred from homology"/>
<dbReference type="PANTHER" id="PTHR46696">
    <property type="entry name" value="P450, PUTATIVE (EUROFUNG)-RELATED"/>
    <property type="match status" value="1"/>
</dbReference>
<dbReference type="SUPFAM" id="SSF48264">
    <property type="entry name" value="Cytochrome P450"/>
    <property type="match status" value="1"/>
</dbReference>